<evidence type="ECO:0000313" key="2">
    <source>
        <dbReference type="EMBL" id="MFC0250864.1"/>
    </source>
</evidence>
<dbReference type="InterPro" id="IPR013424">
    <property type="entry name" value="Ice-binding_C"/>
</dbReference>
<dbReference type="NCBIfam" id="NF038129">
    <property type="entry name" value="PEP_NF038129"/>
    <property type="match status" value="1"/>
</dbReference>
<evidence type="ECO:0000256" key="1">
    <source>
        <dbReference type="SAM" id="SignalP"/>
    </source>
</evidence>
<protein>
    <submittedName>
        <fullName evidence="2">NF038129 family PEP-CTERM protein</fullName>
    </submittedName>
</protein>
<evidence type="ECO:0000313" key="3">
    <source>
        <dbReference type="Proteomes" id="UP001589773"/>
    </source>
</evidence>
<keyword evidence="1" id="KW-0732">Signal</keyword>
<reference evidence="2 3" key="1">
    <citation type="submission" date="2024-09" db="EMBL/GenBank/DDBJ databases">
        <authorList>
            <person name="Sun Q."/>
            <person name="Mori K."/>
        </authorList>
    </citation>
    <scope>NUCLEOTIDE SEQUENCE [LARGE SCALE GENOMIC DNA]</scope>
    <source>
        <strain evidence="2 3">CCM 7792</strain>
    </source>
</reference>
<dbReference type="Proteomes" id="UP001589773">
    <property type="component" value="Unassembled WGS sequence"/>
</dbReference>
<dbReference type="RefSeq" id="WP_379677628.1">
    <property type="nucleotide sequence ID" value="NZ_JBHLWP010000003.1"/>
</dbReference>
<organism evidence="2 3">
    <name type="scientific">Massilia consociata</name>
    <dbReference type="NCBI Taxonomy" id="760117"/>
    <lineage>
        <taxon>Bacteria</taxon>
        <taxon>Pseudomonadati</taxon>
        <taxon>Pseudomonadota</taxon>
        <taxon>Betaproteobacteria</taxon>
        <taxon>Burkholderiales</taxon>
        <taxon>Oxalobacteraceae</taxon>
        <taxon>Telluria group</taxon>
        <taxon>Massilia</taxon>
    </lineage>
</organism>
<dbReference type="EMBL" id="JBHLWP010000003">
    <property type="protein sequence ID" value="MFC0250864.1"/>
    <property type="molecule type" value="Genomic_DNA"/>
</dbReference>
<feature type="chain" id="PRO_5045651684" evidence="1">
    <location>
        <begin position="27"/>
        <end position="199"/>
    </location>
</feature>
<proteinExistence type="predicted"/>
<sequence length="199" mass="21049">MTNIQNLFLRALLALSILVAAPAALAGPLYRVSLETAAWAGQSGYLDLSFGGYTGVGPARATVTNLRGDFDDSIDVYFESLAGGNRAEGFTLVASDMLSLVSQAVTFGGIFSFDLRFDEAATGLGADFGISLVDTDFAPLTGDFPALTFFLVPGEETTLVGAELARVETLAEVPEPSDWLLVGTGLFLLGATRRLQQRR</sequence>
<keyword evidence="3" id="KW-1185">Reference proteome</keyword>
<name>A0ABV6FBI8_9BURK</name>
<dbReference type="NCBIfam" id="TIGR02595">
    <property type="entry name" value="PEP_CTERM"/>
    <property type="match status" value="1"/>
</dbReference>
<accession>A0ABV6FBI8</accession>
<comment type="caution">
    <text evidence="2">The sequence shown here is derived from an EMBL/GenBank/DDBJ whole genome shotgun (WGS) entry which is preliminary data.</text>
</comment>
<feature type="signal peptide" evidence="1">
    <location>
        <begin position="1"/>
        <end position="26"/>
    </location>
</feature>
<gene>
    <name evidence="2" type="ORF">ACFFJK_03090</name>
</gene>